<dbReference type="RefSeq" id="WP_128753021.1">
    <property type="nucleotide sequence ID" value="NZ_CP035282.1"/>
</dbReference>
<evidence type="ECO:0000256" key="5">
    <source>
        <dbReference type="ARBA" id="ARBA00022741"/>
    </source>
</evidence>
<evidence type="ECO:0000256" key="3">
    <source>
        <dbReference type="ARBA" id="ARBA00022490"/>
    </source>
</evidence>
<dbReference type="PIRSF" id="PIRSF036458">
    <property type="entry name" value="Butyrate_kin"/>
    <property type="match status" value="1"/>
</dbReference>
<dbReference type="Pfam" id="PF00871">
    <property type="entry name" value="Acetate_kinase"/>
    <property type="match status" value="1"/>
</dbReference>
<comment type="subcellular location">
    <subcellularLocation>
        <location evidence="1 9">Cytoplasm</location>
    </subcellularLocation>
</comment>
<evidence type="ECO:0000256" key="4">
    <source>
        <dbReference type="ARBA" id="ARBA00022679"/>
    </source>
</evidence>
<dbReference type="EC" id="2.7.2.7" evidence="9"/>
<dbReference type="GO" id="GO:0005737">
    <property type="term" value="C:cytoplasm"/>
    <property type="evidence" value="ECO:0007669"/>
    <property type="project" value="UniProtKB-SubCell"/>
</dbReference>
<comment type="catalytic activity">
    <reaction evidence="8 9">
        <text>butanoate + ATP = butanoyl phosphate + ADP</text>
        <dbReference type="Rhea" id="RHEA:13585"/>
        <dbReference type="ChEBI" id="CHEBI:17968"/>
        <dbReference type="ChEBI" id="CHEBI:30616"/>
        <dbReference type="ChEBI" id="CHEBI:58079"/>
        <dbReference type="ChEBI" id="CHEBI:456216"/>
        <dbReference type="EC" id="2.7.2.7"/>
    </reaction>
</comment>
<evidence type="ECO:0000313" key="12">
    <source>
        <dbReference type="Proteomes" id="UP000287969"/>
    </source>
</evidence>
<dbReference type="InterPro" id="IPR011245">
    <property type="entry name" value="Butyrate_kin"/>
</dbReference>
<evidence type="ECO:0000256" key="6">
    <source>
        <dbReference type="ARBA" id="ARBA00022777"/>
    </source>
</evidence>
<dbReference type="PRINTS" id="PR00471">
    <property type="entry name" value="ACETATEKNASE"/>
</dbReference>
<protein>
    <recommendedName>
        <fullName evidence="9">Probable butyrate kinase</fullName>
        <shortName evidence="9">BK</shortName>
        <ecNumber evidence="9">2.7.2.7</ecNumber>
    </recommendedName>
    <alternativeName>
        <fullName evidence="9">Branched-chain carboxylic acid kinase</fullName>
    </alternativeName>
</protein>
<keyword evidence="7 9" id="KW-0067">ATP-binding</keyword>
<dbReference type="NCBIfam" id="NF002834">
    <property type="entry name" value="PRK03011.1-5"/>
    <property type="match status" value="1"/>
</dbReference>
<dbReference type="HAMAP" id="MF_00542">
    <property type="entry name" value="Butyrate_kinase"/>
    <property type="match status" value="1"/>
</dbReference>
<dbReference type="KEGG" id="spoa:EQM13_13955"/>
<keyword evidence="12" id="KW-1185">Reference proteome</keyword>
<dbReference type="PANTHER" id="PTHR21060:SF20">
    <property type="entry name" value="BUTYRATE KINASE 1-RELATED"/>
    <property type="match status" value="1"/>
</dbReference>
<keyword evidence="6 9" id="KW-0418">Kinase</keyword>
<dbReference type="AlphaFoldDB" id="A0A410QF99"/>
<evidence type="ECO:0000256" key="1">
    <source>
        <dbReference type="ARBA" id="ARBA00004496"/>
    </source>
</evidence>
<dbReference type="Proteomes" id="UP000287969">
    <property type="component" value="Chromosome"/>
</dbReference>
<keyword evidence="5 9" id="KW-0547">Nucleotide-binding</keyword>
<dbReference type="GO" id="GO:0005524">
    <property type="term" value="F:ATP binding"/>
    <property type="evidence" value="ECO:0007669"/>
    <property type="project" value="UniProtKB-KW"/>
</dbReference>
<dbReference type="GO" id="GO:0008776">
    <property type="term" value="F:acetate kinase activity"/>
    <property type="evidence" value="ECO:0007669"/>
    <property type="project" value="TreeGrafter"/>
</dbReference>
<gene>
    <name evidence="9 11" type="primary">buk</name>
    <name evidence="11" type="ORF">EQM13_13955</name>
</gene>
<dbReference type="InterPro" id="IPR023865">
    <property type="entry name" value="Aliphatic_acid_kinase_CS"/>
</dbReference>
<dbReference type="InterPro" id="IPR000890">
    <property type="entry name" value="Aliphatic_acid_kin_short-chain"/>
</dbReference>
<dbReference type="NCBIfam" id="TIGR02707">
    <property type="entry name" value="butyr_kinase"/>
    <property type="match status" value="1"/>
</dbReference>
<dbReference type="GO" id="GO:0047761">
    <property type="term" value="F:butyrate kinase activity"/>
    <property type="evidence" value="ECO:0007669"/>
    <property type="project" value="UniProtKB-UniRule"/>
</dbReference>
<dbReference type="PANTHER" id="PTHR21060">
    <property type="entry name" value="ACETATE KINASE"/>
    <property type="match status" value="1"/>
</dbReference>
<dbReference type="GO" id="GO:0006083">
    <property type="term" value="P:acetate metabolic process"/>
    <property type="evidence" value="ECO:0007669"/>
    <property type="project" value="TreeGrafter"/>
</dbReference>
<dbReference type="OrthoDB" id="9771859at2"/>
<accession>A0A410QF99</accession>
<evidence type="ECO:0000313" key="11">
    <source>
        <dbReference type="EMBL" id="QAT62589.1"/>
    </source>
</evidence>
<evidence type="ECO:0000256" key="2">
    <source>
        <dbReference type="ARBA" id="ARBA00008748"/>
    </source>
</evidence>
<name>A0A410QF99_9FIRM</name>
<evidence type="ECO:0000256" key="8">
    <source>
        <dbReference type="ARBA" id="ARBA00048596"/>
    </source>
</evidence>
<dbReference type="PROSITE" id="PS01075">
    <property type="entry name" value="ACETATE_KINASE_1"/>
    <property type="match status" value="1"/>
</dbReference>
<dbReference type="SUPFAM" id="SSF53067">
    <property type="entry name" value="Actin-like ATPase domain"/>
    <property type="match status" value="2"/>
</dbReference>
<dbReference type="InterPro" id="IPR043129">
    <property type="entry name" value="ATPase_NBD"/>
</dbReference>
<evidence type="ECO:0000256" key="9">
    <source>
        <dbReference type="HAMAP-Rule" id="MF_00542"/>
    </source>
</evidence>
<keyword evidence="4 9" id="KW-0808">Transferase</keyword>
<evidence type="ECO:0000256" key="10">
    <source>
        <dbReference type="RuleBase" id="RU003835"/>
    </source>
</evidence>
<comment type="similarity">
    <text evidence="2 9 10">Belongs to the acetokinase family.</text>
</comment>
<dbReference type="Gene3D" id="3.30.420.40">
    <property type="match status" value="2"/>
</dbReference>
<keyword evidence="3 9" id="KW-0963">Cytoplasm</keyword>
<organism evidence="11 12">
    <name type="scientific">Acidilutibacter cellobiosedens</name>
    <dbReference type="NCBI Taxonomy" id="2507161"/>
    <lineage>
        <taxon>Bacteria</taxon>
        <taxon>Bacillati</taxon>
        <taxon>Bacillota</taxon>
        <taxon>Tissierellia</taxon>
        <taxon>Tissierellales</taxon>
        <taxon>Acidilutibacteraceae</taxon>
        <taxon>Acidilutibacter</taxon>
    </lineage>
</organism>
<sequence>MREYILAINPGSTSTKVAIFKGEENIREYKIEHSIEEIEKFDKVSDQYSYRLKLIYEWLKREKIDTNMLLAVVGRGGLLRPMPGGTYLVTEKMIDDLKIGIRGEHAANLGGMLAKGIGDKEGIKSYIADPVAVDEFEDIARISGLAEIERISLVHALNIKMVSYRRAGEIGKKIEDVNFVVAHMGGGISVAPFKHGKIVDANNASEMGPFSSERTGGLPVGDLVDMCYSKKYTLKEMKLKIKGKGGLVSYLNTNDGKKVEEMIKKGDKKAELVYSALAYQVGKEIGAMATVLNGKVDNIILTGGFAYSKFLVEIITSMVKFIGEVVVYPGEDEMRALNQGVLRVLKGIEKEKIYEDEVDF</sequence>
<dbReference type="CDD" id="cd24011">
    <property type="entry name" value="ASKHA_NBD_BK"/>
    <property type="match status" value="1"/>
</dbReference>
<proteinExistence type="inferred from homology"/>
<evidence type="ECO:0000256" key="7">
    <source>
        <dbReference type="ARBA" id="ARBA00022840"/>
    </source>
</evidence>
<reference evidence="12" key="1">
    <citation type="submission" date="2019-01" db="EMBL/GenBank/DDBJ databases">
        <title>Draft genomes of a novel of Sporanaerobacter strains.</title>
        <authorList>
            <person name="Ma S."/>
        </authorList>
    </citation>
    <scope>NUCLEOTIDE SEQUENCE [LARGE SCALE GENOMIC DNA]</scope>
    <source>
        <strain evidence="12">NJN-17</strain>
    </source>
</reference>
<dbReference type="EMBL" id="CP035282">
    <property type="protein sequence ID" value="QAT62589.1"/>
    <property type="molecule type" value="Genomic_DNA"/>
</dbReference>